<evidence type="ECO:0000313" key="1">
    <source>
        <dbReference type="EMBL" id="AGZ54018.1"/>
    </source>
</evidence>
<dbReference type="Proteomes" id="UP000017786">
    <property type="component" value="Chromosome"/>
</dbReference>
<dbReference type="EMBL" id="CP006835">
    <property type="protein sequence ID" value="AGZ54018.1"/>
    <property type="molecule type" value="Genomic_DNA"/>
</dbReference>
<dbReference type="KEGG" id="mkn:MKAN_04850"/>
<gene>
    <name evidence="1" type="ORF">MKAN_04850</name>
</gene>
<dbReference type="HOGENOM" id="CLU_2917677_0_0_11"/>
<organism evidence="1 2">
    <name type="scientific">Mycobacterium kansasii ATCC 12478</name>
    <dbReference type="NCBI Taxonomy" id="557599"/>
    <lineage>
        <taxon>Bacteria</taxon>
        <taxon>Bacillati</taxon>
        <taxon>Actinomycetota</taxon>
        <taxon>Actinomycetes</taxon>
        <taxon>Mycobacteriales</taxon>
        <taxon>Mycobacteriaceae</taxon>
        <taxon>Mycobacterium</taxon>
    </lineage>
</organism>
<name>U5WXP2_MYCKA</name>
<dbReference type="AlphaFoldDB" id="U5WXP2"/>
<proteinExistence type="predicted"/>
<evidence type="ECO:0000313" key="2">
    <source>
        <dbReference type="Proteomes" id="UP000017786"/>
    </source>
</evidence>
<accession>U5WXP2</accession>
<reference evidence="1 2" key="1">
    <citation type="submission" date="2013-10" db="EMBL/GenBank/DDBJ databases">
        <title>Genome sequence of Mycobacterium kansasii.</title>
        <authorList>
            <consortium name="McGill University Mycobacterium genome consortium"/>
            <person name="Veyrier F.J."/>
            <person name="Behr M.A."/>
        </authorList>
    </citation>
    <scope>NUCLEOTIDE SEQUENCE [LARGE SCALE GENOMIC DNA]</scope>
    <source>
        <strain evidence="1 2">ATCC 12478</strain>
    </source>
</reference>
<protein>
    <submittedName>
        <fullName evidence="1">Uncharacterized protein</fullName>
    </submittedName>
</protein>
<sequence length="61" mass="6226">MRHPNARCAATVNGAAGAVIFAAGRPAAVMGFLVRSGRIAAIDVLADPQRVAKLDLGGLNR</sequence>